<evidence type="ECO:0000256" key="1">
    <source>
        <dbReference type="ARBA" id="ARBA00002633"/>
    </source>
</evidence>
<dbReference type="InterPro" id="IPR001790">
    <property type="entry name" value="Ribosomal_uL10"/>
</dbReference>
<keyword evidence="10" id="KW-1185">Reference proteome</keyword>
<dbReference type="SUPFAM" id="SSF160369">
    <property type="entry name" value="Ribosomal protein L10-like"/>
    <property type="match status" value="1"/>
</dbReference>
<accession>A0A255GRG7</accession>
<comment type="similarity">
    <text evidence="2 7">Belongs to the universal ribosomal protein uL10 family.</text>
</comment>
<reference evidence="9 10" key="1">
    <citation type="submission" date="2017-07" db="EMBL/GenBank/DDBJ databases">
        <title>Draft whole genome sequences of clinical Proprionibacteriaceae strains.</title>
        <authorList>
            <person name="Bernier A.-M."/>
            <person name="Bernard K."/>
            <person name="Domingo M.-C."/>
        </authorList>
    </citation>
    <scope>NUCLEOTIDE SEQUENCE [LARGE SCALE GENOMIC DNA]</scope>
    <source>
        <strain evidence="9 10">NML 130396</strain>
    </source>
</reference>
<dbReference type="NCBIfam" id="NF000955">
    <property type="entry name" value="PRK00099.1-1"/>
    <property type="match status" value="1"/>
</dbReference>
<dbReference type="Pfam" id="PF00466">
    <property type="entry name" value="Ribosomal_L10"/>
    <property type="match status" value="1"/>
</dbReference>
<dbReference type="InterPro" id="IPR002363">
    <property type="entry name" value="Ribosomal_uL10_CS_bac"/>
</dbReference>
<feature type="region of interest" description="Disordered" evidence="8">
    <location>
        <begin position="169"/>
        <end position="211"/>
    </location>
</feature>
<evidence type="ECO:0000256" key="8">
    <source>
        <dbReference type="SAM" id="MobiDB-lite"/>
    </source>
</evidence>
<evidence type="ECO:0000256" key="5">
    <source>
        <dbReference type="ARBA" id="ARBA00026025"/>
    </source>
</evidence>
<dbReference type="GO" id="GO:0006412">
    <property type="term" value="P:translation"/>
    <property type="evidence" value="ECO:0007669"/>
    <property type="project" value="UniProtKB-UniRule"/>
</dbReference>
<dbReference type="OrthoDB" id="3186107at2"/>
<dbReference type="GO" id="GO:0003735">
    <property type="term" value="F:structural constituent of ribosome"/>
    <property type="evidence" value="ECO:0007669"/>
    <property type="project" value="InterPro"/>
</dbReference>
<dbReference type="Gene3D" id="6.10.250.290">
    <property type="match status" value="1"/>
</dbReference>
<keyword evidence="3 7" id="KW-0689">Ribosomal protein</keyword>
<evidence type="ECO:0000256" key="3">
    <source>
        <dbReference type="ARBA" id="ARBA00022980"/>
    </source>
</evidence>
<dbReference type="Gene3D" id="3.30.70.1730">
    <property type="match status" value="1"/>
</dbReference>
<feature type="compositionally biased region" description="Low complexity" evidence="8">
    <location>
        <begin position="193"/>
        <end position="211"/>
    </location>
</feature>
<keyword evidence="4 7" id="KW-0687">Ribonucleoprotein</keyword>
<dbReference type="CDD" id="cd05797">
    <property type="entry name" value="Ribosomal_L10"/>
    <property type="match status" value="1"/>
</dbReference>
<dbReference type="InterPro" id="IPR043141">
    <property type="entry name" value="Ribosomal_uL10-like_sf"/>
</dbReference>
<dbReference type="HAMAP" id="MF_00362">
    <property type="entry name" value="Ribosomal_uL10"/>
    <property type="match status" value="1"/>
</dbReference>
<sequence length="211" mass="21669">MARPDKAAAVAELKDKFSSSDAVVLTEYRGLSVAALQELRRSLGQDATYAVTKNTLTQIAAKEAGIEGLDDQLVGPTALTFINGDVATVAKGLKNFSKDNPLLVIKGGVMEGRLLDADGVKKLADLESREVLLAKLAGGMKANLNKAAYVLAAPASKLARVLGALEAAAQEDPSKIGGAGAPVADQKPETEEAAPAADNNETAAADAADDK</sequence>
<dbReference type="GO" id="GO:0015934">
    <property type="term" value="C:large ribosomal subunit"/>
    <property type="evidence" value="ECO:0007669"/>
    <property type="project" value="InterPro"/>
</dbReference>
<dbReference type="PANTHER" id="PTHR11560">
    <property type="entry name" value="39S RIBOSOMAL PROTEIN L10, MITOCHONDRIAL"/>
    <property type="match status" value="1"/>
</dbReference>
<evidence type="ECO:0000313" key="9">
    <source>
        <dbReference type="EMBL" id="OYO18417.1"/>
    </source>
</evidence>
<gene>
    <name evidence="7" type="primary">rplJ</name>
    <name evidence="9" type="ORF">CGZ93_15670</name>
</gene>
<dbReference type="PROSITE" id="PS01109">
    <property type="entry name" value="RIBOSOMAL_L10"/>
    <property type="match status" value="1"/>
</dbReference>
<evidence type="ECO:0000256" key="2">
    <source>
        <dbReference type="ARBA" id="ARBA00008889"/>
    </source>
</evidence>
<keyword evidence="7" id="KW-0699">rRNA-binding</keyword>
<comment type="caution">
    <text evidence="9">The sequence shown here is derived from an EMBL/GenBank/DDBJ whole genome shotgun (WGS) entry which is preliminary data.</text>
</comment>
<comment type="function">
    <text evidence="1 7">Forms part of the ribosomal stalk, playing a central role in the interaction of the ribosome with GTP-bound translation factors.</text>
</comment>
<organism evidence="9 10">
    <name type="scientific">Enemella dayhoffiae</name>
    <dbReference type="NCBI Taxonomy" id="2016507"/>
    <lineage>
        <taxon>Bacteria</taxon>
        <taxon>Bacillati</taxon>
        <taxon>Actinomycetota</taxon>
        <taxon>Actinomycetes</taxon>
        <taxon>Propionibacteriales</taxon>
        <taxon>Propionibacteriaceae</taxon>
        <taxon>Enemella</taxon>
    </lineage>
</organism>
<evidence type="ECO:0000256" key="4">
    <source>
        <dbReference type="ARBA" id="ARBA00023274"/>
    </source>
</evidence>
<evidence type="ECO:0000256" key="6">
    <source>
        <dbReference type="ARBA" id="ARBA00035202"/>
    </source>
</evidence>
<dbReference type="EMBL" id="NMVQ01000044">
    <property type="protein sequence ID" value="OYO18417.1"/>
    <property type="molecule type" value="Genomic_DNA"/>
</dbReference>
<dbReference type="AlphaFoldDB" id="A0A255GRG7"/>
<dbReference type="InterPro" id="IPR022973">
    <property type="entry name" value="Ribosomal_uL10_bac"/>
</dbReference>
<evidence type="ECO:0000256" key="7">
    <source>
        <dbReference type="HAMAP-Rule" id="MF_00362"/>
    </source>
</evidence>
<comment type="subunit">
    <text evidence="5 7">Part of the ribosomal stalk of the 50S ribosomal subunit. The N-terminus interacts with L11 and the large rRNA to form the base of the stalk. The C-terminus forms an elongated spine to which L12 dimers bind in a sequential fashion forming a multimeric L10(L12)X complex.</text>
</comment>
<dbReference type="RefSeq" id="WP_094365085.1">
    <property type="nucleotide sequence ID" value="NZ_NMVQ01000044.1"/>
</dbReference>
<protein>
    <recommendedName>
        <fullName evidence="6 7">Large ribosomal subunit protein uL10</fullName>
    </recommendedName>
</protein>
<dbReference type="InterPro" id="IPR047865">
    <property type="entry name" value="Ribosomal_uL10_bac_type"/>
</dbReference>
<evidence type="ECO:0000313" key="10">
    <source>
        <dbReference type="Proteomes" id="UP000216311"/>
    </source>
</evidence>
<dbReference type="GO" id="GO:0070180">
    <property type="term" value="F:large ribosomal subunit rRNA binding"/>
    <property type="evidence" value="ECO:0007669"/>
    <property type="project" value="UniProtKB-UniRule"/>
</dbReference>
<name>A0A255GRG7_9ACTN</name>
<dbReference type="Proteomes" id="UP000216311">
    <property type="component" value="Unassembled WGS sequence"/>
</dbReference>
<proteinExistence type="inferred from homology"/>
<keyword evidence="7" id="KW-0694">RNA-binding</keyword>